<sequence length="106" mass="11525">MSRTLSWNSALRALHADRQQFAPGERAAICRAATFAKLAATRARRDQGSRPLVVNGAYDRRAIMAAAVYSAQCRREVTGEAWGVCLSAALTGVWQAARAARRRAAH</sequence>
<reference evidence="1" key="2">
    <citation type="submission" date="2021-08" db="EMBL/GenBank/DDBJ databases">
        <authorList>
            <person name="Tani A."/>
            <person name="Ola A."/>
            <person name="Ogura Y."/>
            <person name="Katsura K."/>
            <person name="Hayashi T."/>
        </authorList>
    </citation>
    <scope>NUCLEOTIDE SEQUENCE</scope>
    <source>
        <strain evidence="1">DSM 16372</strain>
    </source>
</reference>
<reference evidence="1" key="1">
    <citation type="journal article" date="2016" name="Front. Microbiol.">
        <title>Genome Sequence of the Piezophilic, Mesophilic Sulfate-Reducing Bacterium Desulfovibrio indicus J2T.</title>
        <authorList>
            <person name="Cao J."/>
            <person name="Maignien L."/>
            <person name="Shao Z."/>
            <person name="Alain K."/>
            <person name="Jebbar M."/>
        </authorList>
    </citation>
    <scope>NUCLEOTIDE SEQUENCE</scope>
    <source>
        <strain evidence="1">DSM 16372</strain>
    </source>
</reference>
<evidence type="ECO:0000313" key="2">
    <source>
        <dbReference type="Proteomes" id="UP001055247"/>
    </source>
</evidence>
<dbReference type="RefSeq" id="WP_238231384.1">
    <property type="nucleotide sequence ID" value="NZ_BPQO01000025.1"/>
</dbReference>
<name>A0AAV4ZUE4_9HYPH</name>
<comment type="caution">
    <text evidence="1">The sequence shown here is derived from an EMBL/GenBank/DDBJ whole genome shotgun (WGS) entry which is preliminary data.</text>
</comment>
<dbReference type="AlphaFoldDB" id="A0AAV4ZUE4"/>
<dbReference type="EMBL" id="BPQO01000025">
    <property type="protein sequence ID" value="GJD91185.1"/>
    <property type="molecule type" value="Genomic_DNA"/>
</dbReference>
<evidence type="ECO:0000313" key="1">
    <source>
        <dbReference type="EMBL" id="GJD91185.1"/>
    </source>
</evidence>
<keyword evidence="2" id="KW-1185">Reference proteome</keyword>
<dbReference type="Proteomes" id="UP001055247">
    <property type="component" value="Unassembled WGS sequence"/>
</dbReference>
<organism evidence="1 2">
    <name type="scientific">Methylobacterium hispanicum</name>
    <dbReference type="NCBI Taxonomy" id="270350"/>
    <lineage>
        <taxon>Bacteria</taxon>
        <taxon>Pseudomonadati</taxon>
        <taxon>Pseudomonadota</taxon>
        <taxon>Alphaproteobacteria</taxon>
        <taxon>Hyphomicrobiales</taxon>
        <taxon>Methylobacteriaceae</taxon>
        <taxon>Methylobacterium</taxon>
    </lineage>
</organism>
<gene>
    <name evidence="1" type="ORF">BHAOGJBA_4733</name>
</gene>
<proteinExistence type="predicted"/>
<protein>
    <submittedName>
        <fullName evidence="1">Uncharacterized protein</fullName>
    </submittedName>
</protein>
<accession>A0AAV4ZUE4</accession>